<organism evidence="1 2">
    <name type="scientific">Musa troglodytarum</name>
    <name type="common">fe'i banana</name>
    <dbReference type="NCBI Taxonomy" id="320322"/>
    <lineage>
        <taxon>Eukaryota</taxon>
        <taxon>Viridiplantae</taxon>
        <taxon>Streptophyta</taxon>
        <taxon>Embryophyta</taxon>
        <taxon>Tracheophyta</taxon>
        <taxon>Spermatophyta</taxon>
        <taxon>Magnoliopsida</taxon>
        <taxon>Liliopsida</taxon>
        <taxon>Zingiberales</taxon>
        <taxon>Musaceae</taxon>
        <taxon>Musa</taxon>
    </lineage>
</organism>
<gene>
    <name evidence="1" type="ORF">MUK42_28698</name>
</gene>
<evidence type="ECO:0000313" key="2">
    <source>
        <dbReference type="Proteomes" id="UP001055439"/>
    </source>
</evidence>
<dbReference type="Proteomes" id="UP001055439">
    <property type="component" value="Chromosome 6"/>
</dbReference>
<protein>
    <submittedName>
        <fullName evidence="1">Uncharacterized protein</fullName>
    </submittedName>
</protein>
<proteinExistence type="predicted"/>
<reference evidence="1" key="1">
    <citation type="submission" date="2022-05" db="EMBL/GenBank/DDBJ databases">
        <title>The Musa troglodytarum L. genome provides insights into the mechanism of non-climacteric behaviour and enrichment of carotenoids.</title>
        <authorList>
            <person name="Wang J."/>
        </authorList>
    </citation>
    <scope>NUCLEOTIDE SEQUENCE</scope>
    <source>
        <tissue evidence="1">Leaf</tissue>
    </source>
</reference>
<name>A0A9E7K856_9LILI</name>
<dbReference type="AlphaFoldDB" id="A0A9E7K856"/>
<sequence length="174" mass="20063">MLWVEPTLRRIRCRVRRRFVDACRTRNGRRWQPQLVTFCKAARRADSVVQLDWLPPCSVPDEECEPRNHQSSVLEQTLRLLLFIYLIFSKAKYEGSNKSSQKDPTAFGQASNRCVAAVFPLMFFSSYAQKSAKQIELFGNSKWSCHRSKALRCNHRVPYFAAAQSGKGSNFIVL</sequence>
<dbReference type="EMBL" id="CP097508">
    <property type="protein sequence ID" value="URE10208.1"/>
    <property type="molecule type" value="Genomic_DNA"/>
</dbReference>
<keyword evidence="2" id="KW-1185">Reference proteome</keyword>
<evidence type="ECO:0000313" key="1">
    <source>
        <dbReference type="EMBL" id="URE10208.1"/>
    </source>
</evidence>
<accession>A0A9E7K856</accession>